<dbReference type="InterPro" id="IPR036116">
    <property type="entry name" value="FN3_sf"/>
</dbReference>
<comment type="caution">
    <text evidence="2">The sequence shown here is derived from an EMBL/GenBank/DDBJ whole genome shotgun (WGS) entry which is preliminary data.</text>
</comment>
<dbReference type="PROSITE" id="PS50853">
    <property type="entry name" value="FN3"/>
    <property type="match status" value="1"/>
</dbReference>
<accession>A0A5B7JMG0</accession>
<name>A0A5B7JMG0_PORTR</name>
<gene>
    <name evidence="2" type="primary">Dscam2_13</name>
    <name evidence="2" type="ORF">E2C01_089462</name>
</gene>
<feature type="domain" description="Fibronectin type-III" evidence="1">
    <location>
        <begin position="1"/>
        <end position="63"/>
    </location>
</feature>
<dbReference type="EMBL" id="VSRR010097971">
    <property type="protein sequence ID" value="MPC94298.1"/>
    <property type="molecule type" value="Genomic_DNA"/>
</dbReference>
<dbReference type="CDD" id="cd00063">
    <property type="entry name" value="FN3"/>
    <property type="match status" value="1"/>
</dbReference>
<evidence type="ECO:0000313" key="3">
    <source>
        <dbReference type="Proteomes" id="UP000324222"/>
    </source>
</evidence>
<dbReference type="SUPFAM" id="SSF49265">
    <property type="entry name" value="Fibronectin type III"/>
    <property type="match status" value="1"/>
</dbReference>
<dbReference type="InterPro" id="IPR003961">
    <property type="entry name" value="FN3_dom"/>
</dbReference>
<keyword evidence="3" id="KW-1185">Reference proteome</keyword>
<dbReference type="InterPro" id="IPR013783">
    <property type="entry name" value="Ig-like_fold"/>
</dbReference>
<dbReference type="Gene3D" id="2.60.40.10">
    <property type="entry name" value="Immunoglobulins"/>
    <property type="match status" value="1"/>
</dbReference>
<reference evidence="2 3" key="1">
    <citation type="submission" date="2019-05" db="EMBL/GenBank/DDBJ databases">
        <title>Another draft genome of Portunus trituberculatus and its Hox gene families provides insights of decapod evolution.</title>
        <authorList>
            <person name="Jeong J.-H."/>
            <person name="Song I."/>
            <person name="Kim S."/>
            <person name="Choi T."/>
            <person name="Kim D."/>
            <person name="Ryu S."/>
            <person name="Kim W."/>
        </authorList>
    </citation>
    <scope>NUCLEOTIDE SEQUENCE [LARGE SCALE GENOMIC DNA]</scope>
    <source>
        <tissue evidence="2">Muscle</tissue>
    </source>
</reference>
<evidence type="ECO:0000313" key="2">
    <source>
        <dbReference type="EMBL" id="MPC94298.1"/>
    </source>
</evidence>
<sequence length="89" mass="9947">MHADRHSSLHTDPDDLKEKTVSTVSTPLLGLDRYTNYSITVTAYTRRGDGVRSSPIYCITEEDGMLDCGEGKGKGSRMVKREKKWIVGK</sequence>
<dbReference type="AlphaFoldDB" id="A0A5B7JMG0"/>
<dbReference type="Proteomes" id="UP000324222">
    <property type="component" value="Unassembled WGS sequence"/>
</dbReference>
<protein>
    <submittedName>
        <fullName evidence="2">Down syndrome cell adhesion molecule-like protein Dscam2</fullName>
    </submittedName>
</protein>
<evidence type="ECO:0000259" key="1">
    <source>
        <dbReference type="PROSITE" id="PS50853"/>
    </source>
</evidence>
<proteinExistence type="predicted"/>
<organism evidence="2 3">
    <name type="scientific">Portunus trituberculatus</name>
    <name type="common">Swimming crab</name>
    <name type="synonym">Neptunus trituberculatus</name>
    <dbReference type="NCBI Taxonomy" id="210409"/>
    <lineage>
        <taxon>Eukaryota</taxon>
        <taxon>Metazoa</taxon>
        <taxon>Ecdysozoa</taxon>
        <taxon>Arthropoda</taxon>
        <taxon>Crustacea</taxon>
        <taxon>Multicrustacea</taxon>
        <taxon>Malacostraca</taxon>
        <taxon>Eumalacostraca</taxon>
        <taxon>Eucarida</taxon>
        <taxon>Decapoda</taxon>
        <taxon>Pleocyemata</taxon>
        <taxon>Brachyura</taxon>
        <taxon>Eubrachyura</taxon>
        <taxon>Portunoidea</taxon>
        <taxon>Portunidae</taxon>
        <taxon>Portuninae</taxon>
        <taxon>Portunus</taxon>
    </lineage>
</organism>